<dbReference type="AlphaFoldDB" id="A0A7X0XPV3"/>
<evidence type="ECO:0000313" key="1">
    <source>
        <dbReference type="EMBL" id="MBC1778381.1"/>
    </source>
</evidence>
<gene>
    <name evidence="1" type="ORF">HCA46_05960</name>
</gene>
<evidence type="ECO:0000313" key="2">
    <source>
        <dbReference type="Proteomes" id="UP000547643"/>
    </source>
</evidence>
<sequence>MMKKILAKFYFEIIGKTATQSNGIKLRYLFQKDRKSQDLLVIFSAFPRTGMSATYNYVNTLKEVPGNKLFILDDFGFQKRGVYYLCEQGSFQIRDAVEELITKIIQDVDAKQTTYIGSSKGGYAALYFGFRLNATNVISGAPQYFVGDYLRAEPTRMPTLTSMLGEVSEAKVQQLNHMLKEVISSKKAPTIHLHYSNKEHTYTSHIAPLLAQLADEQIRVEHDVKQYGSHAEVRHYFPPYLVRKLAQIRGESP</sequence>
<name>A0A7X0XPV3_9LIST</name>
<reference evidence="1 2" key="1">
    <citation type="submission" date="2020-03" db="EMBL/GenBank/DDBJ databases">
        <title>Soil Listeria distribution.</title>
        <authorList>
            <person name="Liao J."/>
            <person name="Wiedmann M."/>
        </authorList>
    </citation>
    <scope>NUCLEOTIDE SEQUENCE [LARGE SCALE GENOMIC DNA]</scope>
    <source>
        <strain evidence="1 2">FSL L7-1017</strain>
    </source>
</reference>
<dbReference type="EMBL" id="JAARUV010000001">
    <property type="protein sequence ID" value="MBC1778381.1"/>
    <property type="molecule type" value="Genomic_DNA"/>
</dbReference>
<accession>A0A7X0XPV3</accession>
<proteinExistence type="predicted"/>
<organism evidence="1 2">
    <name type="scientific">Listeria booriae</name>
    <dbReference type="NCBI Taxonomy" id="1552123"/>
    <lineage>
        <taxon>Bacteria</taxon>
        <taxon>Bacillati</taxon>
        <taxon>Bacillota</taxon>
        <taxon>Bacilli</taxon>
        <taxon>Bacillales</taxon>
        <taxon>Listeriaceae</taxon>
        <taxon>Listeria</taxon>
    </lineage>
</organism>
<comment type="caution">
    <text evidence="1">The sequence shown here is derived from an EMBL/GenBank/DDBJ whole genome shotgun (WGS) entry which is preliminary data.</text>
</comment>
<protein>
    <submittedName>
        <fullName evidence="1">Two component regulator three Y domain-containing protein</fullName>
    </submittedName>
</protein>
<dbReference type="Gene3D" id="3.40.50.1820">
    <property type="entry name" value="alpha/beta hydrolase"/>
    <property type="match status" value="1"/>
</dbReference>
<dbReference type="InterPro" id="IPR029058">
    <property type="entry name" value="AB_hydrolase_fold"/>
</dbReference>
<dbReference type="Proteomes" id="UP000547643">
    <property type="component" value="Unassembled WGS sequence"/>
</dbReference>
<dbReference type="RefSeq" id="WP_185494630.1">
    <property type="nucleotide sequence ID" value="NZ_JAARUV010000001.1"/>
</dbReference>
<dbReference type="SUPFAM" id="SSF53474">
    <property type="entry name" value="alpha/beta-Hydrolases"/>
    <property type="match status" value="1"/>
</dbReference>